<gene>
    <name evidence="11" type="primary">gspI</name>
    <name evidence="11" type="ORF">D3Y57_06465</name>
</gene>
<evidence type="ECO:0000256" key="9">
    <source>
        <dbReference type="RuleBase" id="RU368030"/>
    </source>
</evidence>
<feature type="domain" description="Type II secretion system protein GspI C-terminal" evidence="10">
    <location>
        <begin position="45"/>
        <end position="113"/>
    </location>
</feature>
<comment type="subcellular location">
    <subcellularLocation>
        <location evidence="1 9">Cell inner membrane</location>
        <topology evidence="1 9">Single-pass membrane protein</topology>
    </subcellularLocation>
</comment>
<dbReference type="GO" id="GO:0015627">
    <property type="term" value="C:type II protein secretion system complex"/>
    <property type="evidence" value="ECO:0007669"/>
    <property type="project" value="UniProtKB-UniRule"/>
</dbReference>
<evidence type="ECO:0000256" key="7">
    <source>
        <dbReference type="ARBA" id="ARBA00022989"/>
    </source>
</evidence>
<evidence type="ECO:0000256" key="8">
    <source>
        <dbReference type="ARBA" id="ARBA00023136"/>
    </source>
</evidence>
<dbReference type="Pfam" id="PF02501">
    <property type="entry name" value="T2SSI"/>
    <property type="match status" value="1"/>
</dbReference>
<comment type="PTM">
    <text evidence="9">Cleaved by prepilin peptidase.</text>
</comment>
<dbReference type="GO" id="GO:0015628">
    <property type="term" value="P:protein secretion by the type II secretion system"/>
    <property type="evidence" value="ECO:0007669"/>
    <property type="project" value="UniProtKB-UniRule"/>
</dbReference>
<evidence type="ECO:0000256" key="2">
    <source>
        <dbReference type="ARBA" id="ARBA00008358"/>
    </source>
</evidence>
<comment type="similarity">
    <text evidence="2 9">Belongs to the GSP I family.</text>
</comment>
<evidence type="ECO:0000313" key="11">
    <source>
        <dbReference type="EMBL" id="AYJ85677.1"/>
    </source>
</evidence>
<dbReference type="KEGG" id="spha:D3Y57_06465"/>
<sequence>MESFVSDRERGFTLIEMLVALAIFSLAALALLRLEGVTMNSTALLADRSIAQTVVRNLAVEVLSDPSAPSFGRATGSVINGGREWSWTRVVTRTDDVRIARVDFTVVDDRGRASGKLSLARAVQ</sequence>
<feature type="transmembrane region" description="Helical" evidence="9">
    <location>
        <begin position="12"/>
        <end position="32"/>
    </location>
</feature>
<evidence type="ECO:0000256" key="6">
    <source>
        <dbReference type="ARBA" id="ARBA00022692"/>
    </source>
</evidence>
<dbReference type="Gene3D" id="3.30.1300.30">
    <property type="entry name" value="GSPII I/J protein-like"/>
    <property type="match status" value="1"/>
</dbReference>
<dbReference type="Pfam" id="PF07963">
    <property type="entry name" value="N_methyl"/>
    <property type="match status" value="1"/>
</dbReference>
<dbReference type="NCBIfam" id="TIGR01707">
    <property type="entry name" value="gspI"/>
    <property type="match status" value="1"/>
</dbReference>
<evidence type="ECO:0000256" key="5">
    <source>
        <dbReference type="ARBA" id="ARBA00022519"/>
    </source>
</evidence>
<dbReference type="InterPro" id="IPR012902">
    <property type="entry name" value="N_methyl_site"/>
</dbReference>
<comment type="subunit">
    <text evidence="9">Type II secretion is composed of four main components: the outer membrane complex, the inner membrane complex, the cytoplasmic secretion ATPase and the periplasm-spanning pseudopilus.</text>
</comment>
<dbReference type="PANTHER" id="PTHR38779">
    <property type="entry name" value="TYPE II SECRETION SYSTEM PROTEIN I-RELATED"/>
    <property type="match status" value="1"/>
</dbReference>
<accession>A0A494T8K9</accession>
<keyword evidence="12" id="KW-1185">Reference proteome</keyword>
<proteinExistence type="inferred from homology"/>
<evidence type="ECO:0000256" key="1">
    <source>
        <dbReference type="ARBA" id="ARBA00004377"/>
    </source>
</evidence>
<dbReference type="InterPro" id="IPR003413">
    <property type="entry name" value="T2SS_GspI_C"/>
</dbReference>
<protein>
    <recommendedName>
        <fullName evidence="9">Type II secretion system protein I</fullName>
        <shortName evidence="9">T2SS minor pseudopilin I</shortName>
    </recommendedName>
</protein>
<evidence type="ECO:0000256" key="4">
    <source>
        <dbReference type="ARBA" id="ARBA00022481"/>
    </source>
</evidence>
<evidence type="ECO:0000259" key="10">
    <source>
        <dbReference type="Pfam" id="PF02501"/>
    </source>
</evidence>
<keyword evidence="3" id="KW-1003">Cell membrane</keyword>
<dbReference type="AlphaFoldDB" id="A0A494T8K9"/>
<keyword evidence="7 9" id="KW-1133">Transmembrane helix</keyword>
<dbReference type="GO" id="GO:0005886">
    <property type="term" value="C:plasma membrane"/>
    <property type="evidence" value="ECO:0007669"/>
    <property type="project" value="UniProtKB-SubCell"/>
</dbReference>
<dbReference type="NCBIfam" id="TIGR02532">
    <property type="entry name" value="IV_pilin_GFxxxE"/>
    <property type="match status" value="1"/>
</dbReference>
<keyword evidence="6 9" id="KW-0812">Transmembrane</keyword>
<comment type="function">
    <text evidence="9">Component of the type II secretion system required for the energy-dependent secretion of extracellular factors such as proteases and toxins from the periplasm.</text>
</comment>
<keyword evidence="5 9" id="KW-0997">Cell inner membrane</keyword>
<evidence type="ECO:0000256" key="3">
    <source>
        <dbReference type="ARBA" id="ARBA00022475"/>
    </source>
</evidence>
<dbReference type="OrthoDB" id="7189314at2"/>
<reference evidence="11 12" key="1">
    <citation type="submission" date="2018-09" db="EMBL/GenBank/DDBJ databases">
        <title>Sphingomonas peninsula sp. nov., isolated from fildes peninsula, Antarctic soil.</title>
        <authorList>
            <person name="Yingchao G."/>
        </authorList>
    </citation>
    <scope>NUCLEOTIDE SEQUENCE [LARGE SCALE GENOMIC DNA]</scope>
    <source>
        <strain evidence="11 12">YZ-8</strain>
    </source>
</reference>
<keyword evidence="8 9" id="KW-0472">Membrane</keyword>
<name>A0A494T8K9_SPHPE</name>
<organism evidence="11 12">
    <name type="scientific">Sphingomonas paeninsulae</name>
    <dbReference type="NCBI Taxonomy" id="2319844"/>
    <lineage>
        <taxon>Bacteria</taxon>
        <taxon>Pseudomonadati</taxon>
        <taxon>Pseudomonadota</taxon>
        <taxon>Alphaproteobacteria</taxon>
        <taxon>Sphingomonadales</taxon>
        <taxon>Sphingomonadaceae</taxon>
        <taxon>Sphingomonas</taxon>
    </lineage>
</organism>
<dbReference type="Proteomes" id="UP000276254">
    <property type="component" value="Chromosome"/>
</dbReference>
<dbReference type="InterPro" id="IPR045584">
    <property type="entry name" value="Pilin-like"/>
</dbReference>
<dbReference type="EMBL" id="CP032829">
    <property type="protein sequence ID" value="AYJ85677.1"/>
    <property type="molecule type" value="Genomic_DNA"/>
</dbReference>
<keyword evidence="4 9" id="KW-0488">Methylation</keyword>
<evidence type="ECO:0000313" key="12">
    <source>
        <dbReference type="Proteomes" id="UP000276254"/>
    </source>
</evidence>
<dbReference type="SUPFAM" id="SSF54523">
    <property type="entry name" value="Pili subunits"/>
    <property type="match status" value="1"/>
</dbReference>
<dbReference type="PROSITE" id="PS00409">
    <property type="entry name" value="PROKAR_NTER_METHYL"/>
    <property type="match status" value="1"/>
</dbReference>
<dbReference type="InterPro" id="IPR010052">
    <property type="entry name" value="T2SS_protein-GspI"/>
</dbReference>
<dbReference type="PANTHER" id="PTHR38779:SF2">
    <property type="entry name" value="TYPE II SECRETION SYSTEM PROTEIN I-RELATED"/>
    <property type="match status" value="1"/>
</dbReference>